<dbReference type="PANTHER" id="PTHR12418:SF19">
    <property type="entry name" value="ACYL-COENZYME A THIOESTERASE THEM4"/>
    <property type="match status" value="1"/>
</dbReference>
<comment type="catalytic activity">
    <reaction evidence="19">
        <text>octanoyl-CoA + H2O = octanoate + CoA + H(+)</text>
        <dbReference type="Rhea" id="RHEA:30143"/>
        <dbReference type="ChEBI" id="CHEBI:15377"/>
        <dbReference type="ChEBI" id="CHEBI:15378"/>
        <dbReference type="ChEBI" id="CHEBI:25646"/>
        <dbReference type="ChEBI" id="CHEBI:57287"/>
        <dbReference type="ChEBI" id="CHEBI:57386"/>
    </reaction>
    <physiologicalReaction direction="left-to-right" evidence="19">
        <dbReference type="Rhea" id="RHEA:30144"/>
    </physiologicalReaction>
</comment>
<comment type="subcellular location">
    <subcellularLocation>
        <location evidence="3">Cell projection</location>
        <location evidence="3">Ruffle membrane</location>
    </subcellularLocation>
    <subcellularLocation>
        <location evidence="2">Cytoplasm</location>
    </subcellularLocation>
    <subcellularLocation>
        <location evidence="1">Membrane</location>
        <topology evidence="1">Peripheral membrane protein</topology>
    </subcellularLocation>
</comment>
<evidence type="ECO:0000256" key="9">
    <source>
        <dbReference type="ARBA" id="ARBA00022946"/>
    </source>
</evidence>
<dbReference type="InterPro" id="IPR029069">
    <property type="entry name" value="HotDog_dom_sf"/>
</dbReference>
<evidence type="ECO:0000256" key="15">
    <source>
        <dbReference type="ARBA" id="ARBA00038456"/>
    </source>
</evidence>
<evidence type="ECO:0000256" key="12">
    <source>
        <dbReference type="ARBA" id="ARBA00023273"/>
    </source>
</evidence>
<evidence type="ECO:0000256" key="5">
    <source>
        <dbReference type="ARBA" id="ARBA00022490"/>
    </source>
</evidence>
<dbReference type="GO" id="GO:0016020">
    <property type="term" value="C:membrane"/>
    <property type="evidence" value="ECO:0007669"/>
    <property type="project" value="UniProtKB-SubCell"/>
</dbReference>
<evidence type="ECO:0000256" key="21">
    <source>
        <dbReference type="ARBA" id="ARBA00047969"/>
    </source>
</evidence>
<evidence type="ECO:0000313" key="26">
    <source>
        <dbReference type="Proteomes" id="UP000539642"/>
    </source>
</evidence>
<dbReference type="GO" id="GO:0005737">
    <property type="term" value="C:cytoplasm"/>
    <property type="evidence" value="ECO:0007669"/>
    <property type="project" value="UniProtKB-SubCell"/>
</dbReference>
<protein>
    <recommendedName>
        <fullName evidence="17">Acyl-coenzyme A thioesterase THEM4</fullName>
        <ecNumber evidence="16">3.1.2.2</ecNumber>
    </recommendedName>
    <alternativeName>
        <fullName evidence="18">Thioesterase superfamily member 4</fullName>
    </alternativeName>
</protein>
<dbReference type="CDD" id="cd03443">
    <property type="entry name" value="PaaI_thioesterase"/>
    <property type="match status" value="1"/>
</dbReference>
<keyword evidence="8" id="KW-0276">Fatty acid metabolism</keyword>
<dbReference type="RefSeq" id="WP_183352592.1">
    <property type="nucleotide sequence ID" value="NZ_JACHEO010000038.1"/>
</dbReference>
<evidence type="ECO:0000256" key="10">
    <source>
        <dbReference type="ARBA" id="ARBA00023098"/>
    </source>
</evidence>
<dbReference type="EMBL" id="JACHEO010000038">
    <property type="protein sequence ID" value="MBB5349729.1"/>
    <property type="molecule type" value="Genomic_DNA"/>
</dbReference>
<evidence type="ECO:0000259" key="24">
    <source>
        <dbReference type="Pfam" id="PF03061"/>
    </source>
</evidence>
<keyword evidence="10" id="KW-0443">Lipid metabolism</keyword>
<dbReference type="Proteomes" id="UP000539642">
    <property type="component" value="Unassembled WGS sequence"/>
</dbReference>
<keyword evidence="11" id="KW-0472">Membrane</keyword>
<evidence type="ECO:0000256" key="14">
    <source>
        <dbReference type="ARBA" id="ARBA00037002"/>
    </source>
</evidence>
<keyword evidence="5" id="KW-0963">Cytoplasm</keyword>
<evidence type="ECO:0000256" key="4">
    <source>
        <dbReference type="ARBA" id="ARBA00022475"/>
    </source>
</evidence>
<comment type="catalytic activity">
    <reaction evidence="23">
        <text>tetradecanoyl-CoA + H2O = tetradecanoate + CoA + H(+)</text>
        <dbReference type="Rhea" id="RHEA:40119"/>
        <dbReference type="ChEBI" id="CHEBI:15377"/>
        <dbReference type="ChEBI" id="CHEBI:15378"/>
        <dbReference type="ChEBI" id="CHEBI:30807"/>
        <dbReference type="ChEBI" id="CHEBI:57287"/>
        <dbReference type="ChEBI" id="CHEBI:57385"/>
    </reaction>
    <physiologicalReaction direction="left-to-right" evidence="23">
        <dbReference type="Rhea" id="RHEA:40120"/>
    </physiologicalReaction>
</comment>
<comment type="catalytic activity">
    <reaction evidence="13">
        <text>(5Z,8Z,11Z,14Z)-eicosatetraenoyl-CoA + H2O = (5Z,8Z,11Z,14Z)-eicosatetraenoate + CoA + H(+)</text>
        <dbReference type="Rhea" id="RHEA:40151"/>
        <dbReference type="ChEBI" id="CHEBI:15377"/>
        <dbReference type="ChEBI" id="CHEBI:15378"/>
        <dbReference type="ChEBI" id="CHEBI:32395"/>
        <dbReference type="ChEBI" id="CHEBI:57287"/>
        <dbReference type="ChEBI" id="CHEBI:57368"/>
    </reaction>
    <physiologicalReaction direction="left-to-right" evidence="13">
        <dbReference type="Rhea" id="RHEA:40152"/>
    </physiologicalReaction>
</comment>
<evidence type="ECO:0000256" key="11">
    <source>
        <dbReference type="ARBA" id="ARBA00023136"/>
    </source>
</evidence>
<keyword evidence="9" id="KW-0809">Transit peptide</keyword>
<dbReference type="GO" id="GO:0016790">
    <property type="term" value="F:thiolester hydrolase activity"/>
    <property type="evidence" value="ECO:0007669"/>
    <property type="project" value="UniProtKB-ARBA"/>
</dbReference>
<evidence type="ECO:0000313" key="25">
    <source>
        <dbReference type="EMBL" id="MBB5349729.1"/>
    </source>
</evidence>
<evidence type="ECO:0000256" key="7">
    <source>
        <dbReference type="ARBA" id="ARBA00022801"/>
    </source>
</evidence>
<accession>A0A840V7J4</accession>
<dbReference type="GO" id="GO:0006631">
    <property type="term" value="P:fatty acid metabolic process"/>
    <property type="evidence" value="ECO:0007669"/>
    <property type="project" value="UniProtKB-KW"/>
</dbReference>
<evidence type="ECO:0000256" key="19">
    <source>
        <dbReference type="ARBA" id="ARBA00047588"/>
    </source>
</evidence>
<comment type="catalytic activity">
    <reaction evidence="14">
        <text>(9Z)-octadecenoyl-CoA + H2O = (9Z)-octadecenoate + CoA + H(+)</text>
        <dbReference type="Rhea" id="RHEA:40139"/>
        <dbReference type="ChEBI" id="CHEBI:15377"/>
        <dbReference type="ChEBI" id="CHEBI:15378"/>
        <dbReference type="ChEBI" id="CHEBI:30823"/>
        <dbReference type="ChEBI" id="CHEBI:57287"/>
        <dbReference type="ChEBI" id="CHEBI:57387"/>
    </reaction>
    <physiologicalReaction direction="left-to-right" evidence="14">
        <dbReference type="Rhea" id="RHEA:40140"/>
    </physiologicalReaction>
</comment>
<keyword evidence="4" id="KW-1003">Cell membrane</keyword>
<dbReference type="AlphaFoldDB" id="A0A840V7J4"/>
<dbReference type="PANTHER" id="PTHR12418">
    <property type="entry name" value="ACYL-COENZYME A THIOESTERASE THEM4"/>
    <property type="match status" value="1"/>
</dbReference>
<evidence type="ECO:0000256" key="6">
    <source>
        <dbReference type="ARBA" id="ARBA00022703"/>
    </source>
</evidence>
<evidence type="ECO:0000256" key="16">
    <source>
        <dbReference type="ARBA" id="ARBA00038848"/>
    </source>
</evidence>
<comment type="catalytic activity">
    <reaction evidence="20">
        <text>hexadecanoyl-CoA + H2O = hexadecanoate + CoA + H(+)</text>
        <dbReference type="Rhea" id="RHEA:16645"/>
        <dbReference type="ChEBI" id="CHEBI:7896"/>
        <dbReference type="ChEBI" id="CHEBI:15377"/>
        <dbReference type="ChEBI" id="CHEBI:15378"/>
        <dbReference type="ChEBI" id="CHEBI:57287"/>
        <dbReference type="ChEBI" id="CHEBI:57379"/>
        <dbReference type="EC" id="3.1.2.2"/>
    </reaction>
    <physiologicalReaction direction="left-to-right" evidence="20">
        <dbReference type="Rhea" id="RHEA:16646"/>
    </physiologicalReaction>
</comment>
<reference evidence="25 26" key="1">
    <citation type="submission" date="2020-08" db="EMBL/GenBank/DDBJ databases">
        <title>Genomic Encyclopedia of Type Strains, Phase IV (KMG-IV): sequencing the most valuable type-strain genomes for metagenomic binning, comparative biology and taxonomic classification.</title>
        <authorList>
            <person name="Goeker M."/>
        </authorList>
    </citation>
    <scope>NUCLEOTIDE SEQUENCE [LARGE SCALE GENOMIC DNA]</scope>
    <source>
        <strain evidence="25 26">DSM 28570</strain>
    </source>
</reference>
<comment type="similarity">
    <text evidence="15">Belongs to the THEM4/THEM5 thioesterase family.</text>
</comment>
<dbReference type="Gene3D" id="3.10.129.10">
    <property type="entry name" value="Hotdog Thioesterase"/>
    <property type="match status" value="1"/>
</dbReference>
<gene>
    <name evidence="25" type="ORF">HNQ81_003486</name>
</gene>
<dbReference type="InterPro" id="IPR052365">
    <property type="entry name" value="THEM4/THEM5_acyl-CoA_thioest"/>
</dbReference>
<feature type="domain" description="Thioesterase" evidence="24">
    <location>
        <begin position="55"/>
        <end position="131"/>
    </location>
</feature>
<comment type="catalytic activity">
    <reaction evidence="21">
        <text>decanoyl-CoA + H2O = decanoate + CoA + H(+)</text>
        <dbReference type="Rhea" id="RHEA:40059"/>
        <dbReference type="ChEBI" id="CHEBI:15377"/>
        <dbReference type="ChEBI" id="CHEBI:15378"/>
        <dbReference type="ChEBI" id="CHEBI:27689"/>
        <dbReference type="ChEBI" id="CHEBI:57287"/>
        <dbReference type="ChEBI" id="CHEBI:61430"/>
    </reaction>
    <physiologicalReaction direction="left-to-right" evidence="21">
        <dbReference type="Rhea" id="RHEA:40060"/>
    </physiologicalReaction>
</comment>
<evidence type="ECO:0000256" key="1">
    <source>
        <dbReference type="ARBA" id="ARBA00004170"/>
    </source>
</evidence>
<proteinExistence type="inferred from homology"/>
<keyword evidence="6" id="KW-0053">Apoptosis</keyword>
<dbReference type="SUPFAM" id="SSF54637">
    <property type="entry name" value="Thioesterase/thiol ester dehydrase-isomerase"/>
    <property type="match status" value="1"/>
</dbReference>
<evidence type="ECO:0000256" key="2">
    <source>
        <dbReference type="ARBA" id="ARBA00004496"/>
    </source>
</evidence>
<comment type="caution">
    <text evidence="25">The sequence shown here is derived from an EMBL/GenBank/DDBJ whole genome shotgun (WGS) entry which is preliminary data.</text>
</comment>
<keyword evidence="12" id="KW-0966">Cell projection</keyword>
<keyword evidence="26" id="KW-1185">Reference proteome</keyword>
<dbReference type="EC" id="3.1.2.2" evidence="16"/>
<name>A0A840V7J4_9BACT</name>
<evidence type="ECO:0000256" key="23">
    <source>
        <dbReference type="ARBA" id="ARBA00048180"/>
    </source>
</evidence>
<evidence type="ECO:0000256" key="22">
    <source>
        <dbReference type="ARBA" id="ARBA00048074"/>
    </source>
</evidence>
<evidence type="ECO:0000256" key="17">
    <source>
        <dbReference type="ARBA" id="ARBA00040123"/>
    </source>
</evidence>
<comment type="catalytic activity">
    <reaction evidence="22">
        <text>dodecanoyl-CoA + H2O = dodecanoate + CoA + H(+)</text>
        <dbReference type="Rhea" id="RHEA:30135"/>
        <dbReference type="ChEBI" id="CHEBI:15377"/>
        <dbReference type="ChEBI" id="CHEBI:15378"/>
        <dbReference type="ChEBI" id="CHEBI:18262"/>
        <dbReference type="ChEBI" id="CHEBI:57287"/>
        <dbReference type="ChEBI" id="CHEBI:57375"/>
    </reaction>
    <physiologicalReaction direction="left-to-right" evidence="22">
        <dbReference type="Rhea" id="RHEA:30136"/>
    </physiologicalReaction>
</comment>
<keyword evidence="7" id="KW-0378">Hydrolase</keyword>
<organism evidence="25 26">
    <name type="scientific">Desulfoprunum benzoelyticum</name>
    <dbReference type="NCBI Taxonomy" id="1506996"/>
    <lineage>
        <taxon>Bacteria</taxon>
        <taxon>Pseudomonadati</taxon>
        <taxon>Thermodesulfobacteriota</taxon>
        <taxon>Desulfobulbia</taxon>
        <taxon>Desulfobulbales</taxon>
        <taxon>Desulfobulbaceae</taxon>
        <taxon>Desulfoprunum</taxon>
    </lineage>
</organism>
<dbReference type="InterPro" id="IPR006683">
    <property type="entry name" value="Thioestr_dom"/>
</dbReference>
<evidence type="ECO:0000256" key="18">
    <source>
        <dbReference type="ARBA" id="ARBA00043210"/>
    </source>
</evidence>
<evidence type="ECO:0000256" key="3">
    <source>
        <dbReference type="ARBA" id="ARBA00004632"/>
    </source>
</evidence>
<dbReference type="Pfam" id="PF03061">
    <property type="entry name" value="4HBT"/>
    <property type="match status" value="1"/>
</dbReference>
<sequence>MTELAFQDQYADEYAHCYGCGRLNEDGMKLKSYWDGEETVCRFTADPKFSGGYPGFLYGGMIASLMDCHGAATAWAAKARTVQQEATRFVTASLKVDFRAPAPTNVELEVRGKINEIKGRKVVVDLTLSAAGKLCAEGSAVMVEIPINRQEG</sequence>
<evidence type="ECO:0000256" key="13">
    <source>
        <dbReference type="ARBA" id="ARBA00035852"/>
    </source>
</evidence>
<evidence type="ECO:0000256" key="20">
    <source>
        <dbReference type="ARBA" id="ARBA00047734"/>
    </source>
</evidence>
<evidence type="ECO:0000256" key="8">
    <source>
        <dbReference type="ARBA" id="ARBA00022832"/>
    </source>
</evidence>